<evidence type="ECO:0000313" key="2">
    <source>
        <dbReference type="Proteomes" id="UP000829829"/>
    </source>
</evidence>
<organism evidence="1 2">
    <name type="scientific">Leptospira noguchii</name>
    <dbReference type="NCBI Taxonomy" id="28182"/>
    <lineage>
        <taxon>Bacteria</taxon>
        <taxon>Pseudomonadati</taxon>
        <taxon>Spirochaetota</taxon>
        <taxon>Spirochaetia</taxon>
        <taxon>Leptospirales</taxon>
        <taxon>Leptospiraceae</taxon>
        <taxon>Leptospira</taxon>
    </lineage>
</organism>
<evidence type="ECO:0000313" key="1">
    <source>
        <dbReference type="EMBL" id="UOG57863.1"/>
    </source>
</evidence>
<reference evidence="1" key="1">
    <citation type="submission" date="2022-02" db="EMBL/GenBank/DDBJ databases">
        <title>The genetically variable rfb locus in Leptospira is a mobile cassette and a molecular signature of serovar identity.</title>
        <authorList>
            <person name="Nieves C."/>
            <person name="Vincent A.T."/>
            <person name="Zarantonelli L."/>
            <person name="Picardeau M."/>
            <person name="Veyrier F.J."/>
            <person name="Buschiazzo A."/>
        </authorList>
    </citation>
    <scope>NUCLEOTIDE SEQUENCE</scope>
    <source>
        <strain evidence="1">IP1512017</strain>
    </source>
</reference>
<gene>
    <name evidence="1" type="ORF">MAL03_07015</name>
</gene>
<proteinExistence type="predicted"/>
<dbReference type="RefSeq" id="WP_243815894.1">
    <property type="nucleotide sequence ID" value="NZ_CP091957.1"/>
</dbReference>
<dbReference type="AlphaFoldDB" id="A0AAE9GJM4"/>
<accession>A0AAE9GJM4</accession>
<sequence length="46" mass="5734">MWELILFNFQKRKNSVFTLKMWELILLTFKNEKIQYLLLKCGNSYF</sequence>
<protein>
    <submittedName>
        <fullName evidence="1">Uncharacterized protein</fullName>
    </submittedName>
</protein>
<dbReference type="Proteomes" id="UP000829829">
    <property type="component" value="Chromosome 1"/>
</dbReference>
<name>A0AAE9GJM4_9LEPT</name>
<dbReference type="EMBL" id="CP091957">
    <property type="protein sequence ID" value="UOG57863.1"/>
    <property type="molecule type" value="Genomic_DNA"/>
</dbReference>